<protein>
    <submittedName>
        <fullName evidence="11">Zn regulated GTPase metalloprotein activator 1A</fullName>
    </submittedName>
</protein>
<dbReference type="EMBL" id="LWLT01000007">
    <property type="status" value="NOT_ANNOTATED_CDS"/>
    <property type="molecule type" value="Genomic_DNA"/>
</dbReference>
<dbReference type="GO" id="GO:0140827">
    <property type="term" value="F:zinc chaperone activity"/>
    <property type="evidence" value="ECO:0007669"/>
    <property type="project" value="Ensembl"/>
</dbReference>
<reference evidence="11" key="3">
    <citation type="submission" date="2025-09" db="UniProtKB">
        <authorList>
            <consortium name="Ensembl"/>
        </authorList>
    </citation>
    <scope>IDENTIFICATION</scope>
</reference>
<dbReference type="GeneTree" id="ENSGT00640000091523"/>
<keyword evidence="4" id="KW-0342">GTP-binding</keyword>
<gene>
    <name evidence="11" type="primary">ZNG1A</name>
</gene>
<dbReference type="Bgee" id="ENSCHIG00000024887">
    <property type="expression patterns" value="Expressed in spleen and 16 other cell types or tissues"/>
</dbReference>
<dbReference type="GO" id="GO:0006882">
    <property type="term" value="P:intracellular zinc ion homeostasis"/>
    <property type="evidence" value="ECO:0007669"/>
    <property type="project" value="Ensembl"/>
</dbReference>
<evidence type="ECO:0000259" key="9">
    <source>
        <dbReference type="Pfam" id="PF02492"/>
    </source>
</evidence>
<dbReference type="SUPFAM" id="SSF52540">
    <property type="entry name" value="P-loop containing nucleoside triphosphate hydrolases"/>
    <property type="match status" value="1"/>
</dbReference>
<dbReference type="Gene3D" id="3.30.1220.10">
    <property type="entry name" value="CobW-like, C-terminal domain"/>
    <property type="match status" value="1"/>
</dbReference>
<reference evidence="11" key="2">
    <citation type="submission" date="2025-08" db="UniProtKB">
        <authorList>
            <consortium name="Ensembl"/>
        </authorList>
    </citation>
    <scope>IDENTIFICATION</scope>
</reference>
<dbReference type="PANTHER" id="PTHR13748:SF31">
    <property type="entry name" value="ZINC-REGULATED GTPASE METALLOPROTEIN ACTIVATOR 1A-RELATED"/>
    <property type="match status" value="1"/>
</dbReference>
<dbReference type="AlphaFoldDB" id="A0A452FZW9"/>
<evidence type="ECO:0000256" key="5">
    <source>
        <dbReference type="ARBA" id="ARBA00023186"/>
    </source>
</evidence>
<evidence type="ECO:0000256" key="8">
    <source>
        <dbReference type="SAM" id="MobiDB-lite"/>
    </source>
</evidence>
<keyword evidence="1" id="KW-0547">Nucleotide-binding</keyword>
<keyword evidence="3" id="KW-0862">Zinc</keyword>
<dbReference type="GO" id="GO:0005634">
    <property type="term" value="C:nucleus"/>
    <property type="evidence" value="ECO:0007669"/>
    <property type="project" value="Ensembl"/>
</dbReference>
<dbReference type="Pfam" id="PF02492">
    <property type="entry name" value="cobW"/>
    <property type="match status" value="1"/>
</dbReference>
<proteinExistence type="inferred from homology"/>
<accession>A0A452FZW9</accession>
<evidence type="ECO:0000259" key="10">
    <source>
        <dbReference type="Pfam" id="PF07683"/>
    </source>
</evidence>
<evidence type="ECO:0000313" key="12">
    <source>
        <dbReference type="Proteomes" id="UP000291000"/>
    </source>
</evidence>
<dbReference type="STRING" id="9925.ENSCHIP00000030005"/>
<dbReference type="SUPFAM" id="SSF90002">
    <property type="entry name" value="Hypothetical protein YjiA, C-terminal domain"/>
    <property type="match status" value="1"/>
</dbReference>
<feature type="compositionally biased region" description="Acidic residues" evidence="8">
    <location>
        <begin position="7"/>
        <end position="20"/>
    </location>
</feature>
<evidence type="ECO:0000256" key="1">
    <source>
        <dbReference type="ARBA" id="ARBA00022741"/>
    </source>
</evidence>
<dbReference type="InterPro" id="IPR003495">
    <property type="entry name" value="CobW/HypB/UreG_nucleotide-bd"/>
</dbReference>
<dbReference type="Gene3D" id="3.40.50.300">
    <property type="entry name" value="P-loop containing nucleotide triphosphate hydrolases"/>
    <property type="match status" value="1"/>
</dbReference>
<comment type="similarity">
    <text evidence="6">Belongs to the SIMIBI class G3E GTPase family. ZNG1 subfamily.</text>
</comment>
<dbReference type="InterPro" id="IPR051316">
    <property type="entry name" value="Zinc-reg_GTPase_activator"/>
</dbReference>
<organism evidence="11 12">
    <name type="scientific">Capra hircus</name>
    <name type="common">Goat</name>
    <dbReference type="NCBI Taxonomy" id="9925"/>
    <lineage>
        <taxon>Eukaryota</taxon>
        <taxon>Metazoa</taxon>
        <taxon>Chordata</taxon>
        <taxon>Craniata</taxon>
        <taxon>Vertebrata</taxon>
        <taxon>Euteleostomi</taxon>
        <taxon>Mammalia</taxon>
        <taxon>Eutheria</taxon>
        <taxon>Laurasiatheria</taxon>
        <taxon>Artiodactyla</taxon>
        <taxon>Ruminantia</taxon>
        <taxon>Pecora</taxon>
        <taxon>Bovidae</taxon>
        <taxon>Caprinae</taxon>
        <taxon>Capra</taxon>
    </lineage>
</organism>
<feature type="compositionally biased region" description="Basic and acidic residues" evidence="8">
    <location>
        <begin position="27"/>
        <end position="39"/>
    </location>
</feature>
<evidence type="ECO:0000256" key="7">
    <source>
        <dbReference type="ARBA" id="ARBA00049117"/>
    </source>
</evidence>
<dbReference type="CDD" id="cd03112">
    <property type="entry name" value="CobW-like"/>
    <property type="match status" value="1"/>
</dbReference>
<feature type="domain" description="CobW C-terminal" evidence="10">
    <location>
        <begin position="251"/>
        <end position="350"/>
    </location>
</feature>
<evidence type="ECO:0000313" key="11">
    <source>
        <dbReference type="Ensembl" id="ENSCHIP00000030005.1"/>
    </source>
</evidence>
<evidence type="ECO:0000256" key="6">
    <source>
        <dbReference type="ARBA" id="ARBA00034320"/>
    </source>
</evidence>
<evidence type="ECO:0000256" key="2">
    <source>
        <dbReference type="ARBA" id="ARBA00022801"/>
    </source>
</evidence>
<dbReference type="GO" id="GO:0003924">
    <property type="term" value="F:GTPase activity"/>
    <property type="evidence" value="ECO:0007669"/>
    <property type="project" value="Ensembl"/>
</dbReference>
<dbReference type="Pfam" id="PF07683">
    <property type="entry name" value="CobW_C"/>
    <property type="match status" value="1"/>
</dbReference>
<evidence type="ECO:0000256" key="4">
    <source>
        <dbReference type="ARBA" id="ARBA00023134"/>
    </source>
</evidence>
<dbReference type="GO" id="GO:0001822">
    <property type="term" value="P:kidney development"/>
    <property type="evidence" value="ECO:0007669"/>
    <property type="project" value="Ensembl"/>
</dbReference>
<keyword evidence="5" id="KW-0143">Chaperone</keyword>
<dbReference type="GO" id="GO:0005737">
    <property type="term" value="C:cytoplasm"/>
    <property type="evidence" value="ECO:0007669"/>
    <property type="project" value="TreeGrafter"/>
</dbReference>
<dbReference type="InterPro" id="IPR036627">
    <property type="entry name" value="CobW-likC_sf"/>
</dbReference>
<reference evidence="11 12" key="1">
    <citation type="submission" date="2016-04" db="EMBL/GenBank/DDBJ databases">
        <title>Polished mammalian reference genomes with single-molecule sequencing and chromosome conformation capture applied to the Capra hircus genome.</title>
        <authorList>
            <person name="Bickhart D.M."/>
            <person name="Koren S."/>
            <person name="Rosen B."/>
            <person name="Hastie A."/>
            <person name="Liachko I."/>
            <person name="Sullivan S.T."/>
            <person name="Burton J."/>
            <person name="Sayre B.L."/>
            <person name="Huson H.J."/>
            <person name="Lee J."/>
            <person name="Lam E."/>
            <person name="Kelley C.M."/>
            <person name="Hutchison J.L."/>
            <person name="Zhou Y."/>
            <person name="Sun J."/>
            <person name="Crisa A."/>
            <person name="Schwartz J.C."/>
            <person name="Hammond J.A."/>
            <person name="Schroeder S.G."/>
            <person name="Liu G.E."/>
            <person name="Dunham M."/>
            <person name="Shendure J."/>
            <person name="Sonstegard T.S."/>
            <person name="Phillippy A.M."/>
            <person name="Van Tassell C.P."/>
            <person name="Smith T.P."/>
        </authorList>
    </citation>
    <scope>NUCLEOTIDE SEQUENCE [LARGE SCALE GENOMIC DNA]</scope>
</reference>
<dbReference type="InterPro" id="IPR011629">
    <property type="entry name" value="CobW-like_C"/>
</dbReference>
<keyword evidence="2" id="KW-0378">Hydrolase</keyword>
<dbReference type="GO" id="GO:0051604">
    <property type="term" value="P:protein maturation"/>
    <property type="evidence" value="ECO:0007669"/>
    <property type="project" value="Ensembl"/>
</dbReference>
<dbReference type="PANTHER" id="PTHR13748">
    <property type="entry name" value="COBW-RELATED"/>
    <property type="match status" value="1"/>
</dbReference>
<comment type="catalytic activity">
    <reaction evidence="7">
        <text>GTP + H2O = GDP + phosphate + H(+)</text>
        <dbReference type="Rhea" id="RHEA:19669"/>
        <dbReference type="ChEBI" id="CHEBI:15377"/>
        <dbReference type="ChEBI" id="CHEBI:15378"/>
        <dbReference type="ChEBI" id="CHEBI:37565"/>
        <dbReference type="ChEBI" id="CHEBI:43474"/>
        <dbReference type="ChEBI" id="CHEBI:58189"/>
    </reaction>
    <physiologicalReaction direction="left-to-right" evidence="7">
        <dbReference type="Rhea" id="RHEA:19670"/>
    </physiologicalReaction>
</comment>
<keyword evidence="12" id="KW-1185">Reference proteome</keyword>
<dbReference type="Proteomes" id="UP000291000">
    <property type="component" value="Chromosome 8"/>
</dbReference>
<sequence>MFRAVDSADEEEEQAEEDCPELVPIEAKQREVKEEKEKSGPGAKIPVTIITGYLGAGKTTLLNYILTEQHSKRIAVILNEFGEGSAVEKSLAVSQGGELYEEWLELRNGCLCCSVKDSGLRAIENLMKKKGKFDYILLETTGLADPGAVASMFWVDAELGVDIYLDGKFRNEFFFKFSTEEKPDGLINEASRQVALADIIILNKTDLVSEEDLNKLRTTIRYKIRNVFILSLQRKLQHVPTTQPHLDQSIITVTFEVPGNAEEESLNVYIQNLLWEKNVRNRDDDCMEVIRLKGLVSIKDKPQQVIVQGVHELYDLEETPVNWEDDSERTNRLVLIGRNLDKDILKQLFIATVTETEKRWTTHFQEDQVCP</sequence>
<name>A0A452FZW9_CAPHI</name>
<dbReference type="GO" id="GO:0005525">
    <property type="term" value="F:GTP binding"/>
    <property type="evidence" value="ECO:0007669"/>
    <property type="project" value="UniProtKB-KW"/>
</dbReference>
<dbReference type="Ensembl" id="ENSCHIT00000037875.1">
    <property type="protein sequence ID" value="ENSCHIP00000030005.1"/>
    <property type="gene ID" value="ENSCHIG00000024887.1"/>
</dbReference>
<dbReference type="InterPro" id="IPR027417">
    <property type="entry name" value="P-loop_NTPase"/>
</dbReference>
<feature type="region of interest" description="Disordered" evidence="8">
    <location>
        <begin position="1"/>
        <end position="39"/>
    </location>
</feature>
<feature type="domain" description="CobW/HypB/UreG nucleotide-binding" evidence="9">
    <location>
        <begin position="46"/>
        <end position="220"/>
    </location>
</feature>
<evidence type="ECO:0000256" key="3">
    <source>
        <dbReference type="ARBA" id="ARBA00022833"/>
    </source>
</evidence>